<reference evidence="6 7" key="1">
    <citation type="submission" date="2019-03" db="EMBL/GenBank/DDBJ databases">
        <title>Genomic Encyclopedia of Type Strains, Phase IV (KMG-IV): sequencing the most valuable type-strain genomes for metagenomic binning, comparative biology and taxonomic classification.</title>
        <authorList>
            <person name="Goeker M."/>
        </authorList>
    </citation>
    <scope>NUCLEOTIDE SEQUENCE [LARGE SCALE GENOMIC DNA]</scope>
    <source>
        <strain evidence="6 7">LX-B</strain>
    </source>
</reference>
<dbReference type="OrthoDB" id="9803238at2"/>
<dbReference type="GO" id="GO:0051287">
    <property type="term" value="F:NAD binding"/>
    <property type="evidence" value="ECO:0007669"/>
    <property type="project" value="InterPro"/>
</dbReference>
<dbReference type="SUPFAM" id="SSF51735">
    <property type="entry name" value="NAD(P)-binding Rossmann-fold domains"/>
    <property type="match status" value="1"/>
</dbReference>
<dbReference type="PIRSF" id="PIRSF000124">
    <property type="entry name" value="UDPglc_GDPman_dh"/>
    <property type="match status" value="1"/>
</dbReference>
<dbReference type="EMBL" id="SLUN01000001">
    <property type="protein sequence ID" value="TCL76756.1"/>
    <property type="molecule type" value="Genomic_DNA"/>
</dbReference>
<dbReference type="GO" id="GO:0016628">
    <property type="term" value="F:oxidoreductase activity, acting on the CH-CH group of donors, NAD or NADP as acceptor"/>
    <property type="evidence" value="ECO:0007669"/>
    <property type="project" value="InterPro"/>
</dbReference>
<dbReference type="InterPro" id="IPR028359">
    <property type="entry name" value="UDP_ManNAc/GlcNAc_DH"/>
</dbReference>
<dbReference type="GO" id="GO:0016616">
    <property type="term" value="F:oxidoreductase activity, acting on the CH-OH group of donors, NAD or NADP as acceptor"/>
    <property type="evidence" value="ECO:0007669"/>
    <property type="project" value="InterPro"/>
</dbReference>
<feature type="domain" description="UDP-glucose/GDP-mannose dehydrogenase C-terminal" evidence="5">
    <location>
        <begin position="337"/>
        <end position="433"/>
    </location>
</feature>
<proteinExistence type="inferred from homology"/>
<name>A0A4R1SB38_HYDET</name>
<keyword evidence="2" id="KW-0560">Oxidoreductase</keyword>
<dbReference type="InterPro" id="IPR001732">
    <property type="entry name" value="UDP-Glc/GDP-Man_DH_N"/>
</dbReference>
<dbReference type="GO" id="GO:0000271">
    <property type="term" value="P:polysaccharide biosynthetic process"/>
    <property type="evidence" value="ECO:0007669"/>
    <property type="project" value="InterPro"/>
</dbReference>
<sequence>MERQAALPRLEVAVKRRVCIFGQGFVGLPLSLSYSLRDCQVMGVDADPSLVSRLNDAATDLQEHYLGQSIQTVLARQLQQGRYLATTDAPAALRECSDIIVTVGIPIVQGEPSLLHLKTACQTIGRDLKRDDLVLIRSTVIPGTTEELILPLLEAESGLRAGRDFYLAYAPERIAEGRAFEEIADMPTLVAGINAESAARAKELLAEVCQSEIIVADSIRAIETAKLFENLQRDANIAIAQELARFTEAMGLDILEVIRLANTHRRVNLLQPGPGVGGYCIPNAYHYLAKKAESLGVELPLMKLCREKNAALPEFFAAKLEGLLQTAGKSLPQSQIAVLGLAMKDCSNDDRISPPVDICHILLARGAAVRAYDPLVTTAYPFKVPTLPEALRNADALLILARQPGFEALDCATIVELMKPGPVCLDTRSVIGREDAAGHDLVYWRI</sequence>
<dbReference type="InterPro" id="IPR036291">
    <property type="entry name" value="NAD(P)-bd_dom_sf"/>
</dbReference>
<evidence type="ECO:0000256" key="2">
    <source>
        <dbReference type="ARBA" id="ARBA00023002"/>
    </source>
</evidence>
<comment type="caution">
    <text evidence="6">The sequence shown here is derived from an EMBL/GenBank/DDBJ whole genome shotgun (WGS) entry which is preliminary data.</text>
</comment>
<dbReference type="Pfam" id="PF03720">
    <property type="entry name" value="UDPG_MGDP_dh_C"/>
    <property type="match status" value="1"/>
</dbReference>
<evidence type="ECO:0000256" key="4">
    <source>
        <dbReference type="PIRNR" id="PIRNR000124"/>
    </source>
</evidence>
<dbReference type="InterPro" id="IPR017476">
    <property type="entry name" value="UDP-Glc/GDP-Man"/>
</dbReference>
<evidence type="ECO:0000256" key="1">
    <source>
        <dbReference type="ARBA" id="ARBA00006601"/>
    </source>
</evidence>
<dbReference type="AlphaFoldDB" id="A0A4R1SB38"/>
<evidence type="ECO:0000313" key="6">
    <source>
        <dbReference type="EMBL" id="TCL76756.1"/>
    </source>
</evidence>
<dbReference type="InterPro" id="IPR036220">
    <property type="entry name" value="UDP-Glc/GDP-Man_DH_C_sf"/>
</dbReference>
<accession>A0A4R1SB38</accession>
<dbReference type="InterPro" id="IPR014027">
    <property type="entry name" value="UDP-Glc/GDP-Man_DH_C"/>
</dbReference>
<organism evidence="6 7">
    <name type="scientific">Hydrogenispora ethanolica</name>
    <dbReference type="NCBI Taxonomy" id="1082276"/>
    <lineage>
        <taxon>Bacteria</taxon>
        <taxon>Bacillati</taxon>
        <taxon>Bacillota</taxon>
        <taxon>Hydrogenispora</taxon>
    </lineage>
</organism>
<keyword evidence="3" id="KW-0520">NAD</keyword>
<dbReference type="InterPro" id="IPR008927">
    <property type="entry name" value="6-PGluconate_DH-like_C_sf"/>
</dbReference>
<dbReference type="PANTHER" id="PTHR43491">
    <property type="entry name" value="UDP-N-ACETYL-D-MANNOSAMINE DEHYDROGENASE"/>
    <property type="match status" value="1"/>
</dbReference>
<dbReference type="SUPFAM" id="SSF52413">
    <property type="entry name" value="UDP-glucose/GDP-mannose dehydrogenase C-terminal domain"/>
    <property type="match status" value="1"/>
</dbReference>
<dbReference type="SUPFAM" id="SSF48179">
    <property type="entry name" value="6-phosphogluconate dehydrogenase C-terminal domain-like"/>
    <property type="match status" value="1"/>
</dbReference>
<protein>
    <submittedName>
        <fullName evidence="6">UDP-N-acetyl-D-mannosaminuronic acid dehydrogenase</fullName>
    </submittedName>
</protein>
<dbReference type="Pfam" id="PF03721">
    <property type="entry name" value="UDPG_MGDP_dh_N"/>
    <property type="match status" value="1"/>
</dbReference>
<keyword evidence="7" id="KW-1185">Reference proteome</keyword>
<dbReference type="InterPro" id="IPR014026">
    <property type="entry name" value="UDP-Glc/GDP-Man_DH_dimer"/>
</dbReference>
<dbReference type="PIRSF" id="PIRSF500136">
    <property type="entry name" value="UDP_ManNAc_DH"/>
    <property type="match status" value="1"/>
</dbReference>
<dbReference type="Pfam" id="PF00984">
    <property type="entry name" value="UDPG_MGDP_dh"/>
    <property type="match status" value="1"/>
</dbReference>
<evidence type="ECO:0000313" key="7">
    <source>
        <dbReference type="Proteomes" id="UP000295008"/>
    </source>
</evidence>
<dbReference type="PANTHER" id="PTHR43491:SF2">
    <property type="entry name" value="UDP-N-ACETYL-D-MANNOSAMINE DEHYDROGENASE"/>
    <property type="match status" value="1"/>
</dbReference>
<dbReference type="SMART" id="SM00984">
    <property type="entry name" value="UDPG_MGDP_dh_C"/>
    <property type="match status" value="1"/>
</dbReference>
<evidence type="ECO:0000259" key="5">
    <source>
        <dbReference type="SMART" id="SM00984"/>
    </source>
</evidence>
<comment type="similarity">
    <text evidence="1 4">Belongs to the UDP-glucose/GDP-mannose dehydrogenase family.</text>
</comment>
<gene>
    <name evidence="6" type="ORF">EDC14_100136</name>
</gene>
<dbReference type="Proteomes" id="UP000295008">
    <property type="component" value="Unassembled WGS sequence"/>
</dbReference>
<dbReference type="RefSeq" id="WP_132012161.1">
    <property type="nucleotide sequence ID" value="NZ_SLUN01000001.1"/>
</dbReference>
<dbReference type="NCBIfam" id="TIGR03026">
    <property type="entry name" value="NDP-sugDHase"/>
    <property type="match status" value="1"/>
</dbReference>
<dbReference type="Gene3D" id="3.40.50.720">
    <property type="entry name" value="NAD(P)-binding Rossmann-like Domain"/>
    <property type="match status" value="2"/>
</dbReference>
<evidence type="ECO:0000256" key="3">
    <source>
        <dbReference type="ARBA" id="ARBA00023027"/>
    </source>
</evidence>